<protein>
    <submittedName>
        <fullName evidence="1">Uncharacterized protein</fullName>
    </submittedName>
</protein>
<proteinExistence type="predicted"/>
<evidence type="ECO:0000313" key="1">
    <source>
        <dbReference type="EMBL" id="QHT82810.1"/>
    </source>
</evidence>
<dbReference type="EMBL" id="MN740004">
    <property type="protein sequence ID" value="QHT82810.1"/>
    <property type="molecule type" value="Genomic_DNA"/>
</dbReference>
<dbReference type="AlphaFoldDB" id="A0A6C0HR24"/>
<name>A0A6C0HR24_9ZZZZ</name>
<accession>A0A6C0HR24</accession>
<reference evidence="1" key="1">
    <citation type="journal article" date="2020" name="Nature">
        <title>Giant virus diversity and host interactions through global metagenomics.</title>
        <authorList>
            <person name="Schulz F."/>
            <person name="Roux S."/>
            <person name="Paez-Espino D."/>
            <person name="Jungbluth S."/>
            <person name="Walsh D.A."/>
            <person name="Denef V.J."/>
            <person name="McMahon K.D."/>
            <person name="Konstantinidis K.T."/>
            <person name="Eloe-Fadrosh E.A."/>
            <person name="Kyrpides N.C."/>
            <person name="Woyke T."/>
        </authorList>
    </citation>
    <scope>NUCLEOTIDE SEQUENCE</scope>
    <source>
        <strain evidence="1">GVMAG-M-3300023184-165</strain>
    </source>
</reference>
<organism evidence="1">
    <name type="scientific">viral metagenome</name>
    <dbReference type="NCBI Taxonomy" id="1070528"/>
    <lineage>
        <taxon>unclassified sequences</taxon>
        <taxon>metagenomes</taxon>
        <taxon>organismal metagenomes</taxon>
    </lineage>
</organism>
<sequence>MKKLAMKALWYKTHFGKSCFTKIIGFSEIGHFFCPFLTFANTFGLE</sequence>